<accession>A0A8H6SC63</accession>
<proteinExistence type="predicted"/>
<keyword evidence="2" id="KW-1185">Reference proteome</keyword>
<comment type="caution">
    <text evidence="1">The sequence shown here is derived from an EMBL/GenBank/DDBJ whole genome shotgun (WGS) entry which is preliminary data.</text>
</comment>
<dbReference type="RefSeq" id="XP_037217102.1">
    <property type="nucleotide sequence ID" value="XM_037365690.1"/>
</dbReference>
<evidence type="ECO:0000313" key="2">
    <source>
        <dbReference type="Proteomes" id="UP000636479"/>
    </source>
</evidence>
<dbReference type="EMBL" id="JACAZF010000008">
    <property type="protein sequence ID" value="KAF7296743.1"/>
    <property type="molecule type" value="Genomic_DNA"/>
</dbReference>
<protein>
    <submittedName>
        <fullName evidence="1">Uncharacterized protein</fullName>
    </submittedName>
</protein>
<dbReference type="Proteomes" id="UP000636479">
    <property type="component" value="Unassembled WGS sequence"/>
</dbReference>
<organism evidence="1 2">
    <name type="scientific">Mycena indigotica</name>
    <dbReference type="NCBI Taxonomy" id="2126181"/>
    <lineage>
        <taxon>Eukaryota</taxon>
        <taxon>Fungi</taxon>
        <taxon>Dikarya</taxon>
        <taxon>Basidiomycota</taxon>
        <taxon>Agaricomycotina</taxon>
        <taxon>Agaricomycetes</taxon>
        <taxon>Agaricomycetidae</taxon>
        <taxon>Agaricales</taxon>
        <taxon>Marasmiineae</taxon>
        <taxon>Mycenaceae</taxon>
        <taxon>Mycena</taxon>
    </lineage>
</organism>
<reference evidence="1" key="1">
    <citation type="submission" date="2020-05" db="EMBL/GenBank/DDBJ databases">
        <title>Mycena genomes resolve the evolution of fungal bioluminescence.</title>
        <authorList>
            <person name="Tsai I.J."/>
        </authorList>
    </citation>
    <scope>NUCLEOTIDE SEQUENCE</scope>
    <source>
        <strain evidence="1">171206Taipei</strain>
    </source>
</reference>
<sequence length="178" mass="20397">MTVVESQWRSFLQLYYHQLRRPTSSLNKRPNSSPFGKFNLHAAIIPAISPLKQFLSLLTVYHVILGPPHHYQNARPTHRFSPSPNLEVTCTILLLESTSSPASSRLSIASERLKYGCCIICHPQFPSSAHPKRFLQSPPSYGLFSQFEGYRIWRGRAVPLAFMALNRQRHMARSVFYI</sequence>
<gene>
    <name evidence="1" type="ORF">MIND_00904900</name>
</gene>
<name>A0A8H6SC63_9AGAR</name>
<evidence type="ECO:0000313" key="1">
    <source>
        <dbReference type="EMBL" id="KAF7296743.1"/>
    </source>
</evidence>
<dbReference type="AlphaFoldDB" id="A0A8H6SC63"/>
<dbReference type="GeneID" id="59348206"/>